<evidence type="ECO:0000313" key="3">
    <source>
        <dbReference type="EMBL" id="KOO23185.1"/>
    </source>
</evidence>
<dbReference type="Pfam" id="PF07978">
    <property type="entry name" value="NIPSNAP"/>
    <property type="match status" value="2"/>
</dbReference>
<name>A0A0M0J9L4_9EUKA</name>
<dbReference type="PANTHER" id="PTHR21017:SF17">
    <property type="entry name" value="PROTEIN NIPSNAP"/>
    <property type="match status" value="1"/>
</dbReference>
<proteinExistence type="inferred from homology"/>
<protein>
    <recommendedName>
        <fullName evidence="2">NIPSNAP domain-containing protein</fullName>
    </recommendedName>
</protein>
<dbReference type="PANTHER" id="PTHR21017">
    <property type="entry name" value="NIPSNAP-RELATED"/>
    <property type="match status" value="1"/>
</dbReference>
<sequence>MHSYLDEIERTADSRKRASPGLLGMWKTEIGGSTSVVSHLYHWESFDERDKAQMLAADEADLYGTTVSNTEMISNMTLPLPALRDALSDSTSMIMNEATACLEAAGLPGALAYLPPSHQEPWTLASHEPAMGRQPVAFEMRKYQLQLGYSTVPKFLELYGTGLQDKLAADDSGASELCTLLYSDCGSLNVVIEIWRHRTLEASLASRQASRKASKWRAAVEEIAALAHTFETAMMRPLPSSPWR</sequence>
<dbReference type="InterPro" id="IPR051557">
    <property type="entry name" value="NipSnap_domain"/>
</dbReference>
<organism evidence="3 4">
    <name type="scientific">Chrysochromulina tobinii</name>
    <dbReference type="NCBI Taxonomy" id="1460289"/>
    <lineage>
        <taxon>Eukaryota</taxon>
        <taxon>Haptista</taxon>
        <taxon>Haptophyta</taxon>
        <taxon>Prymnesiophyceae</taxon>
        <taxon>Prymnesiales</taxon>
        <taxon>Chrysochromulinaceae</taxon>
        <taxon>Chrysochromulina</taxon>
    </lineage>
</organism>
<dbReference type="InterPro" id="IPR011008">
    <property type="entry name" value="Dimeric_a/b-barrel"/>
</dbReference>
<dbReference type="Proteomes" id="UP000037460">
    <property type="component" value="Unassembled WGS sequence"/>
</dbReference>
<dbReference type="Gene3D" id="3.30.70.100">
    <property type="match status" value="2"/>
</dbReference>
<dbReference type="InterPro" id="IPR012577">
    <property type="entry name" value="NIPSNAP"/>
</dbReference>
<evidence type="ECO:0000313" key="4">
    <source>
        <dbReference type="Proteomes" id="UP000037460"/>
    </source>
</evidence>
<evidence type="ECO:0000259" key="2">
    <source>
        <dbReference type="Pfam" id="PF07978"/>
    </source>
</evidence>
<dbReference type="SUPFAM" id="SSF54909">
    <property type="entry name" value="Dimeric alpha+beta barrel"/>
    <property type="match status" value="1"/>
</dbReference>
<dbReference type="GO" id="GO:0000423">
    <property type="term" value="P:mitophagy"/>
    <property type="evidence" value="ECO:0007669"/>
    <property type="project" value="UniProtKB-ARBA"/>
</dbReference>
<dbReference type="OrthoDB" id="10262843at2759"/>
<dbReference type="AlphaFoldDB" id="A0A0M0J9L4"/>
<dbReference type="EMBL" id="JWZX01003214">
    <property type="protein sequence ID" value="KOO23185.1"/>
    <property type="molecule type" value="Genomic_DNA"/>
</dbReference>
<evidence type="ECO:0000256" key="1">
    <source>
        <dbReference type="ARBA" id="ARBA00005291"/>
    </source>
</evidence>
<accession>A0A0M0J9L4</accession>
<feature type="domain" description="NIPSNAP" evidence="2">
    <location>
        <begin position="138"/>
        <end position="242"/>
    </location>
</feature>
<reference evidence="4" key="1">
    <citation type="journal article" date="2015" name="PLoS Genet.">
        <title>Genome Sequence and Transcriptome Analyses of Chrysochromulina tobin: Metabolic Tools for Enhanced Algal Fitness in the Prominent Order Prymnesiales (Haptophyceae).</title>
        <authorList>
            <person name="Hovde B.T."/>
            <person name="Deodato C.R."/>
            <person name="Hunsperger H.M."/>
            <person name="Ryken S.A."/>
            <person name="Yost W."/>
            <person name="Jha R.K."/>
            <person name="Patterson J."/>
            <person name="Monnat R.J. Jr."/>
            <person name="Barlow S.B."/>
            <person name="Starkenburg S.R."/>
            <person name="Cattolico R.A."/>
        </authorList>
    </citation>
    <scope>NUCLEOTIDE SEQUENCE</scope>
    <source>
        <strain evidence="4">CCMP291</strain>
    </source>
</reference>
<comment type="caution">
    <text evidence="3">The sequence shown here is derived from an EMBL/GenBank/DDBJ whole genome shotgun (WGS) entry which is preliminary data.</text>
</comment>
<feature type="domain" description="NIPSNAP" evidence="2">
    <location>
        <begin position="3"/>
        <end position="62"/>
    </location>
</feature>
<comment type="similarity">
    <text evidence="1">Belongs to the NipSnap family.</text>
</comment>
<keyword evidence="4" id="KW-1185">Reference proteome</keyword>
<gene>
    <name evidence="3" type="ORF">Ctob_001810</name>
</gene>
<dbReference type="GO" id="GO:0005739">
    <property type="term" value="C:mitochondrion"/>
    <property type="evidence" value="ECO:0007669"/>
    <property type="project" value="TreeGrafter"/>
</dbReference>